<dbReference type="InterPro" id="IPR000488">
    <property type="entry name" value="Death_dom"/>
</dbReference>
<dbReference type="Gene3D" id="1.10.533.10">
    <property type="entry name" value="Death Domain, Fas"/>
    <property type="match status" value="1"/>
</dbReference>
<evidence type="ECO:0000313" key="4">
    <source>
        <dbReference type="Proteomes" id="UP000326759"/>
    </source>
</evidence>
<dbReference type="EMBL" id="SEYY01004632">
    <property type="protein sequence ID" value="KAB7503708.1"/>
    <property type="molecule type" value="Genomic_DNA"/>
</dbReference>
<feature type="region of interest" description="Disordered" evidence="1">
    <location>
        <begin position="515"/>
        <end position="550"/>
    </location>
</feature>
<dbReference type="PROSITE" id="PS50017">
    <property type="entry name" value="DEATH_DOMAIN"/>
    <property type="match status" value="1"/>
</dbReference>
<reference evidence="3 4" key="1">
    <citation type="journal article" date="2019" name="PLoS Biol.">
        <title>Sex chromosomes control vertical transmission of feminizing Wolbachia symbionts in an isopod.</title>
        <authorList>
            <person name="Becking T."/>
            <person name="Chebbi M.A."/>
            <person name="Giraud I."/>
            <person name="Moumen B."/>
            <person name="Laverre T."/>
            <person name="Caubet Y."/>
            <person name="Peccoud J."/>
            <person name="Gilbert C."/>
            <person name="Cordaux R."/>
        </authorList>
    </citation>
    <scope>NUCLEOTIDE SEQUENCE [LARGE SCALE GENOMIC DNA]</scope>
    <source>
        <strain evidence="3">ANa2</strain>
        <tissue evidence="3">Whole body excluding digestive tract and cuticle</tissue>
    </source>
</reference>
<dbReference type="AlphaFoldDB" id="A0A5N5TCA4"/>
<dbReference type="InterPro" id="IPR021861">
    <property type="entry name" value="THO_THOC1"/>
</dbReference>
<evidence type="ECO:0000313" key="3">
    <source>
        <dbReference type="EMBL" id="KAB7503708.1"/>
    </source>
</evidence>
<dbReference type="GO" id="GO:0006406">
    <property type="term" value="P:mRNA export from nucleus"/>
    <property type="evidence" value="ECO:0007669"/>
    <property type="project" value="TreeGrafter"/>
</dbReference>
<evidence type="ECO:0000259" key="2">
    <source>
        <dbReference type="PROSITE" id="PS50017"/>
    </source>
</evidence>
<dbReference type="Pfam" id="PF11957">
    <property type="entry name" value="efThoc1"/>
    <property type="match status" value="1"/>
</dbReference>
<feature type="domain" description="Death" evidence="2">
    <location>
        <begin position="571"/>
        <end position="639"/>
    </location>
</feature>
<feature type="region of interest" description="Disordered" evidence="1">
    <location>
        <begin position="388"/>
        <end position="416"/>
    </location>
</feature>
<protein>
    <submittedName>
        <fullName evidence="3">THO complex subunit 1</fullName>
    </submittedName>
</protein>
<name>A0A5N5TCA4_9CRUS</name>
<keyword evidence="4" id="KW-1185">Reference proteome</keyword>
<organism evidence="3 4">
    <name type="scientific">Armadillidium nasatum</name>
    <dbReference type="NCBI Taxonomy" id="96803"/>
    <lineage>
        <taxon>Eukaryota</taxon>
        <taxon>Metazoa</taxon>
        <taxon>Ecdysozoa</taxon>
        <taxon>Arthropoda</taxon>
        <taxon>Crustacea</taxon>
        <taxon>Multicrustacea</taxon>
        <taxon>Malacostraca</taxon>
        <taxon>Eumalacostraca</taxon>
        <taxon>Peracarida</taxon>
        <taxon>Isopoda</taxon>
        <taxon>Oniscidea</taxon>
        <taxon>Crinocheta</taxon>
        <taxon>Armadillidiidae</taxon>
        <taxon>Armadillidium</taxon>
    </lineage>
</organism>
<comment type="caution">
    <text evidence="3">The sequence shown here is derived from an EMBL/GenBank/DDBJ whole genome shotgun (WGS) entry which is preliminary data.</text>
</comment>
<dbReference type="InterPro" id="IPR011029">
    <property type="entry name" value="DEATH-like_dom_sf"/>
</dbReference>
<dbReference type="Pfam" id="PF00531">
    <property type="entry name" value="Death"/>
    <property type="match status" value="1"/>
</dbReference>
<accession>A0A5N5TCA4</accession>
<proteinExistence type="predicted"/>
<feature type="compositionally biased region" description="Basic and acidic residues" evidence="1">
    <location>
        <begin position="397"/>
        <end position="408"/>
    </location>
</feature>
<dbReference type="CDD" id="cd01670">
    <property type="entry name" value="Death"/>
    <property type="match status" value="1"/>
</dbReference>
<gene>
    <name evidence="3" type="primary">THOC1</name>
    <name evidence="3" type="ORF">Anas_04794</name>
</gene>
<dbReference type="Proteomes" id="UP000326759">
    <property type="component" value="Unassembled WGS sequence"/>
</dbReference>
<dbReference type="GO" id="GO:0000445">
    <property type="term" value="C:THO complex part of transcription export complex"/>
    <property type="evidence" value="ECO:0007669"/>
    <property type="project" value="TreeGrafter"/>
</dbReference>
<dbReference type="GO" id="GO:0007165">
    <property type="term" value="P:signal transduction"/>
    <property type="evidence" value="ECO:0007669"/>
    <property type="project" value="InterPro"/>
</dbReference>
<sequence length="659" mass="76212">MVASASSYNRVFSKIQSSFANAIETNNTNILGELFDFKLSENVKCYIEAACRDFVLKKICANGKADLEQVKFIVKVCINGVRLDLCLPTLPIFILSDVFDCITIQQCEELFEFIESNVSVLKEDLFFSLCKNQVLRMCNDVLRRLSRSQNTIFCGRILLFLARFFPFSERSGLNLISEFNLENVTVFTDTEVSDMELGENIGEEKKESRPSLDYTLYTKFWALQDFFRNPSQCFQKSPWKLFTKYADDILEAFLSFKLDNVEAVKSSEISVSKDMVNRQTSVDQDDQYFPKFLTNQKLLDLQFSDSNFRRYILVQMLILSQYLTSTTKFKQDTLSEDQAMWVKKMQEKCFSLLAETPSNGKEFVEIVKAILKREEIWSEWKNNGCPEIKKPGTSLKRKSEAQVNGKEESDAEFTQPRKKEKVKLGDIIKDADSKHKYVMGNAEMTRLWNICPNNMEACRQGCRDFVPSLESYFAKAIEQVLSKVEVKDENKLVNDSNFGWRGLRLLAINEDEDDDKEEEIGVLEQNEGVKEVEEDDDDDDDNPREELKPIDEEERKLLAKAFSADSNKEAWKTLGKKLGFEEDELIFFESESKNLACAVEIMFDRWVENDREEANKENLIYTLEGLKMDSIIQKVTFISIKKVIFTFIESRVLSINILD</sequence>
<dbReference type="PANTHER" id="PTHR13265">
    <property type="entry name" value="THO COMPLEX SUBUNIT 1"/>
    <property type="match status" value="1"/>
</dbReference>
<dbReference type="OrthoDB" id="10257415at2759"/>
<evidence type="ECO:0000256" key="1">
    <source>
        <dbReference type="SAM" id="MobiDB-lite"/>
    </source>
</evidence>
<feature type="compositionally biased region" description="Acidic residues" evidence="1">
    <location>
        <begin position="532"/>
        <end position="543"/>
    </location>
</feature>
<dbReference type="SUPFAM" id="SSF47986">
    <property type="entry name" value="DEATH domain"/>
    <property type="match status" value="1"/>
</dbReference>
<dbReference type="PANTHER" id="PTHR13265:SF0">
    <property type="entry name" value="HPR1"/>
    <property type="match status" value="1"/>
</dbReference>